<dbReference type="Pfam" id="PF01381">
    <property type="entry name" value="HTH_3"/>
    <property type="match status" value="1"/>
</dbReference>
<dbReference type="RefSeq" id="WP_308126806.1">
    <property type="nucleotide sequence ID" value="NZ_JAHKRM010000002.1"/>
</dbReference>
<accession>A0ABW4GVW2</accession>
<comment type="caution">
    <text evidence="2">The sequence shown here is derived from an EMBL/GenBank/DDBJ whole genome shotgun (WGS) entry which is preliminary data.</text>
</comment>
<protein>
    <submittedName>
        <fullName evidence="2">Helix-turn-helix domain-containing protein</fullName>
    </submittedName>
</protein>
<gene>
    <name evidence="2" type="ORF">ACFSJ0_57090</name>
</gene>
<keyword evidence="3" id="KW-1185">Reference proteome</keyword>
<dbReference type="PROSITE" id="PS50943">
    <property type="entry name" value="HTH_CROC1"/>
    <property type="match status" value="1"/>
</dbReference>
<name>A0ABW4GVW2_9ACTN</name>
<dbReference type="SMART" id="SM00530">
    <property type="entry name" value="HTH_XRE"/>
    <property type="match status" value="1"/>
</dbReference>
<sequence>MSGHSKWQTTRHRRLAGEVNDPEYARFYEEAEAEQRLGQLVYDRRVALGLSQTELAERAGMTQPQVSRLETGGGNITVASLRRLAAALDADLTIEFLPHRAA</sequence>
<feature type="domain" description="HTH cro/C1-type" evidence="1">
    <location>
        <begin position="41"/>
        <end position="97"/>
    </location>
</feature>
<evidence type="ECO:0000313" key="2">
    <source>
        <dbReference type="EMBL" id="MFD1546647.1"/>
    </source>
</evidence>
<dbReference type="CDD" id="cd00093">
    <property type="entry name" value="HTH_XRE"/>
    <property type="match status" value="1"/>
</dbReference>
<dbReference type="Proteomes" id="UP001597097">
    <property type="component" value="Unassembled WGS sequence"/>
</dbReference>
<evidence type="ECO:0000259" key="1">
    <source>
        <dbReference type="PROSITE" id="PS50943"/>
    </source>
</evidence>
<proteinExistence type="predicted"/>
<evidence type="ECO:0000313" key="3">
    <source>
        <dbReference type="Proteomes" id="UP001597097"/>
    </source>
</evidence>
<dbReference type="InterPro" id="IPR010982">
    <property type="entry name" value="Lambda_DNA-bd_dom_sf"/>
</dbReference>
<dbReference type="SUPFAM" id="SSF47413">
    <property type="entry name" value="lambda repressor-like DNA-binding domains"/>
    <property type="match status" value="1"/>
</dbReference>
<dbReference type="EMBL" id="JBHUCM010000067">
    <property type="protein sequence ID" value="MFD1546647.1"/>
    <property type="molecule type" value="Genomic_DNA"/>
</dbReference>
<dbReference type="Gene3D" id="1.10.260.40">
    <property type="entry name" value="lambda repressor-like DNA-binding domains"/>
    <property type="match status" value="1"/>
</dbReference>
<dbReference type="InterPro" id="IPR001387">
    <property type="entry name" value="Cro/C1-type_HTH"/>
</dbReference>
<reference evidence="3" key="1">
    <citation type="journal article" date="2019" name="Int. J. Syst. Evol. Microbiol.">
        <title>The Global Catalogue of Microorganisms (GCM) 10K type strain sequencing project: providing services to taxonomists for standard genome sequencing and annotation.</title>
        <authorList>
            <consortium name="The Broad Institute Genomics Platform"/>
            <consortium name="The Broad Institute Genome Sequencing Center for Infectious Disease"/>
            <person name="Wu L."/>
            <person name="Ma J."/>
        </authorList>
    </citation>
    <scope>NUCLEOTIDE SEQUENCE [LARGE SCALE GENOMIC DNA]</scope>
    <source>
        <strain evidence="3">CGMCC 1.15399</strain>
    </source>
</reference>
<organism evidence="2 3">
    <name type="scientific">Nonomuraea guangzhouensis</name>
    <dbReference type="NCBI Taxonomy" id="1291555"/>
    <lineage>
        <taxon>Bacteria</taxon>
        <taxon>Bacillati</taxon>
        <taxon>Actinomycetota</taxon>
        <taxon>Actinomycetes</taxon>
        <taxon>Streptosporangiales</taxon>
        <taxon>Streptosporangiaceae</taxon>
        <taxon>Nonomuraea</taxon>
    </lineage>
</organism>